<dbReference type="OrthoDB" id="9150045at2"/>
<dbReference type="InterPro" id="IPR011250">
    <property type="entry name" value="OMP/PagP_B-barrel"/>
</dbReference>
<dbReference type="NCBIfam" id="TIGR04565">
    <property type="entry name" value="OMP_myx_plus"/>
    <property type="match status" value="1"/>
</dbReference>
<evidence type="ECO:0000256" key="1">
    <source>
        <dbReference type="SAM" id="SignalP"/>
    </source>
</evidence>
<reference evidence="2 3" key="1">
    <citation type="submission" date="2016-11" db="EMBL/GenBank/DDBJ databases">
        <title>Trade-off between light-utilization and light-protection in marine flavobacteria.</title>
        <authorList>
            <person name="Kumagai Y."/>
        </authorList>
    </citation>
    <scope>NUCLEOTIDE SEQUENCE [LARGE SCALE GENOMIC DNA]</scope>
    <source>
        <strain evidence="2 3">NBRC 107125</strain>
    </source>
</reference>
<dbReference type="Gene3D" id="2.40.160.20">
    <property type="match status" value="1"/>
</dbReference>
<name>A0A1X9NFK0_9GAMM</name>
<dbReference type="SUPFAM" id="SSF56925">
    <property type="entry name" value="OMPA-like"/>
    <property type="match status" value="1"/>
</dbReference>
<dbReference type="KEGG" id="osg:BST96_00910"/>
<dbReference type="AlphaFoldDB" id="A0A1X9NFK0"/>
<dbReference type="STRING" id="716816.BST96_00910"/>
<dbReference type="RefSeq" id="WP_085756886.1">
    <property type="nucleotide sequence ID" value="NZ_CP019343.1"/>
</dbReference>
<feature type="chain" id="PRO_5012824164" evidence="1">
    <location>
        <begin position="27"/>
        <end position="213"/>
    </location>
</feature>
<proteinExistence type="predicted"/>
<organism evidence="2 3">
    <name type="scientific">Oceanicoccus sagamiensis</name>
    <dbReference type="NCBI Taxonomy" id="716816"/>
    <lineage>
        <taxon>Bacteria</taxon>
        <taxon>Pseudomonadati</taxon>
        <taxon>Pseudomonadota</taxon>
        <taxon>Gammaproteobacteria</taxon>
        <taxon>Cellvibrionales</taxon>
        <taxon>Spongiibacteraceae</taxon>
        <taxon>Oceanicoccus</taxon>
    </lineage>
</organism>
<evidence type="ECO:0000313" key="2">
    <source>
        <dbReference type="EMBL" id="ARN72793.1"/>
    </source>
</evidence>
<keyword evidence="3" id="KW-1185">Reference proteome</keyword>
<sequence length="213" mass="23951">MENRIKRVLLIASLLATSLYIPTALSQEAVQVIEPDLQRREIQTSALDTEDFEVGFFVGIISIEDFSSNEVYGLRAAYHITEDYFFEAAYGTSEGDLTSFEKLSGGSPLLSDSDRDYTYYNMSVGWNVLPGEVFIGDSYVFNSSFYVIGGIGSTEFAGDDWFTVNIGAGFRLLLNDSIAWHVDVRDHIFDRDTFGEDETTHNMEIHTGFTVFF</sequence>
<keyword evidence="1" id="KW-0732">Signal</keyword>
<dbReference type="Proteomes" id="UP000193450">
    <property type="component" value="Chromosome"/>
</dbReference>
<accession>A0A1X9NFK0</accession>
<gene>
    <name evidence="2" type="ORF">BST96_00910</name>
</gene>
<dbReference type="EMBL" id="CP019343">
    <property type="protein sequence ID" value="ARN72793.1"/>
    <property type="molecule type" value="Genomic_DNA"/>
</dbReference>
<dbReference type="InterPro" id="IPR030820">
    <property type="entry name" value="OMP_myx_plus_Proteobacteria"/>
</dbReference>
<evidence type="ECO:0000313" key="3">
    <source>
        <dbReference type="Proteomes" id="UP000193450"/>
    </source>
</evidence>
<protein>
    <submittedName>
        <fullName evidence="2">Outer membrane beta-barrel domain-containing protein</fullName>
    </submittedName>
</protein>
<feature type="signal peptide" evidence="1">
    <location>
        <begin position="1"/>
        <end position="26"/>
    </location>
</feature>